<dbReference type="InterPro" id="IPR052910">
    <property type="entry name" value="ABC-Purine-Binding"/>
</dbReference>
<dbReference type="InterPro" id="IPR003760">
    <property type="entry name" value="PnrA-like"/>
</dbReference>
<proteinExistence type="predicted"/>
<reference evidence="4 5" key="1">
    <citation type="submission" date="2021-11" db="EMBL/GenBank/DDBJ databases">
        <authorList>
            <person name="Lee D.-H."/>
            <person name="Kim S.-B."/>
        </authorList>
    </citation>
    <scope>NUCLEOTIDE SEQUENCE [LARGE SCALE GENOMIC DNA]</scope>
    <source>
        <strain evidence="4 5">KCTC 52223</strain>
    </source>
</reference>
<gene>
    <name evidence="4" type="ORF">LJ725_12775</name>
</gene>
<feature type="signal peptide" evidence="2">
    <location>
        <begin position="1"/>
        <end position="24"/>
    </location>
</feature>
<feature type="domain" description="ABC transporter substrate-binding protein PnrA-like" evidence="3">
    <location>
        <begin position="29"/>
        <end position="282"/>
    </location>
</feature>
<dbReference type="Gene3D" id="3.40.50.2300">
    <property type="match status" value="2"/>
</dbReference>
<keyword evidence="1 2" id="KW-0732">Signal</keyword>
<dbReference type="Pfam" id="PF02608">
    <property type="entry name" value="Bmp"/>
    <property type="match status" value="1"/>
</dbReference>
<accession>A0ABS8KUT5</accession>
<keyword evidence="5" id="KW-1185">Reference proteome</keyword>
<organism evidence="4 5">
    <name type="scientific">Reyranella aquatilis</name>
    <dbReference type="NCBI Taxonomy" id="2035356"/>
    <lineage>
        <taxon>Bacteria</taxon>
        <taxon>Pseudomonadati</taxon>
        <taxon>Pseudomonadota</taxon>
        <taxon>Alphaproteobacteria</taxon>
        <taxon>Hyphomicrobiales</taxon>
        <taxon>Reyranellaceae</taxon>
        <taxon>Reyranella</taxon>
    </lineage>
</organism>
<evidence type="ECO:0000313" key="4">
    <source>
        <dbReference type="EMBL" id="MCC8429846.1"/>
    </source>
</evidence>
<evidence type="ECO:0000256" key="2">
    <source>
        <dbReference type="SAM" id="SignalP"/>
    </source>
</evidence>
<dbReference type="PANTHER" id="PTHR43208:SF1">
    <property type="entry name" value="ABC TRANSPORTER SUBSTRATE-BINDING PROTEIN"/>
    <property type="match status" value="1"/>
</dbReference>
<dbReference type="PANTHER" id="PTHR43208">
    <property type="entry name" value="ABC TRANSPORTER SUBSTRATE-BINDING PROTEIN"/>
    <property type="match status" value="1"/>
</dbReference>
<dbReference type="CDD" id="cd19963">
    <property type="entry name" value="PBP1_BMP-like"/>
    <property type="match status" value="1"/>
</dbReference>
<dbReference type="EMBL" id="JAJISD010000005">
    <property type="protein sequence ID" value="MCC8429846.1"/>
    <property type="molecule type" value="Genomic_DNA"/>
</dbReference>
<protein>
    <submittedName>
        <fullName evidence="4">BMP family ABC transporter substrate-binding protein</fullName>
    </submittedName>
</protein>
<dbReference type="Proteomes" id="UP001198862">
    <property type="component" value="Unassembled WGS sequence"/>
</dbReference>
<comment type="caution">
    <text evidence="4">The sequence shown here is derived from an EMBL/GenBank/DDBJ whole genome shotgun (WGS) entry which is preliminary data.</text>
</comment>
<dbReference type="RefSeq" id="WP_230551045.1">
    <property type="nucleotide sequence ID" value="NZ_JAJISD010000005.1"/>
</dbReference>
<evidence type="ECO:0000313" key="5">
    <source>
        <dbReference type="Proteomes" id="UP001198862"/>
    </source>
</evidence>
<name>A0ABS8KUT5_9HYPH</name>
<feature type="chain" id="PRO_5045365418" evidence="2">
    <location>
        <begin position="25"/>
        <end position="371"/>
    </location>
</feature>
<sequence length="371" mass="38720">MKRRALLAAAALAPLTVPGRPAQAAGFTVGFVYIGPRLDWGWNQSHAVAAAELARLPGVRLVEAPYLPESTDYGSGRDDVATRAYAGALGGLVAAGAGIVISTAFDNDPFLRTAARRFPATAFRQASLLPLKERPGRLGSQNALIYQGHYVNGVAAGLSTRTNRLGFVAGLPLGSVLLNVNAFLLGARRTNPQAKVHVTFTGGWEDAMRDAAATNALIDAGCDVITCHLDAPAPVIATAESRGVRSCGHAFDQAPLAPRGYITGAEYHWTAMFRGLVETCRAGGVLPEFVTGGYAQDYVRSSPFAAGASPEAIAAATDAIAAMKEGQPIFIGPLDDNRGRRVLPAGTVLDATAEALQRTDYLLDGVVGTIP</sequence>
<evidence type="ECO:0000259" key="3">
    <source>
        <dbReference type="Pfam" id="PF02608"/>
    </source>
</evidence>
<evidence type="ECO:0000256" key="1">
    <source>
        <dbReference type="ARBA" id="ARBA00022729"/>
    </source>
</evidence>